<accession>A0A1X2IYT3</accession>
<gene>
    <name evidence="1" type="ORF">BCR42DRAFT_405154</name>
</gene>
<dbReference type="EMBL" id="MCGE01000003">
    <property type="protein sequence ID" value="ORZ23621.1"/>
    <property type="molecule type" value="Genomic_DNA"/>
</dbReference>
<sequence>MLISNITQHQPTRERCQPPQAFCSPPRCHQQTGYSNLKAFCQSVSFPSHCNIQ</sequence>
<proteinExistence type="predicted"/>
<reference evidence="1 2" key="1">
    <citation type="submission" date="2016-07" db="EMBL/GenBank/DDBJ databases">
        <title>Pervasive Adenine N6-methylation of Active Genes in Fungi.</title>
        <authorList>
            <consortium name="DOE Joint Genome Institute"/>
            <person name="Mondo S.J."/>
            <person name="Dannebaum R.O."/>
            <person name="Kuo R.C."/>
            <person name="Labutti K."/>
            <person name="Haridas S."/>
            <person name="Kuo A."/>
            <person name="Salamov A."/>
            <person name="Ahrendt S.R."/>
            <person name="Lipzen A."/>
            <person name="Sullivan W."/>
            <person name="Andreopoulos W.B."/>
            <person name="Clum A."/>
            <person name="Lindquist E."/>
            <person name="Daum C."/>
            <person name="Ramamoorthy G.K."/>
            <person name="Gryganskyi A."/>
            <person name="Culley D."/>
            <person name="Magnuson J.K."/>
            <person name="James T.Y."/>
            <person name="O'Malley M.A."/>
            <person name="Stajich J.E."/>
            <person name="Spatafora J.W."/>
            <person name="Visel A."/>
            <person name="Grigoriev I.V."/>
        </authorList>
    </citation>
    <scope>NUCLEOTIDE SEQUENCE [LARGE SCALE GENOMIC DNA]</scope>
    <source>
        <strain evidence="1 2">NRRL 1336</strain>
    </source>
</reference>
<evidence type="ECO:0000313" key="2">
    <source>
        <dbReference type="Proteomes" id="UP000193560"/>
    </source>
</evidence>
<organism evidence="1 2">
    <name type="scientific">Absidia repens</name>
    <dbReference type="NCBI Taxonomy" id="90262"/>
    <lineage>
        <taxon>Eukaryota</taxon>
        <taxon>Fungi</taxon>
        <taxon>Fungi incertae sedis</taxon>
        <taxon>Mucoromycota</taxon>
        <taxon>Mucoromycotina</taxon>
        <taxon>Mucoromycetes</taxon>
        <taxon>Mucorales</taxon>
        <taxon>Cunninghamellaceae</taxon>
        <taxon>Absidia</taxon>
    </lineage>
</organism>
<evidence type="ECO:0000313" key="1">
    <source>
        <dbReference type="EMBL" id="ORZ23621.1"/>
    </source>
</evidence>
<dbReference type="AlphaFoldDB" id="A0A1X2IYT3"/>
<keyword evidence="2" id="KW-1185">Reference proteome</keyword>
<name>A0A1X2IYT3_9FUNG</name>
<comment type="caution">
    <text evidence="1">The sequence shown here is derived from an EMBL/GenBank/DDBJ whole genome shotgun (WGS) entry which is preliminary data.</text>
</comment>
<protein>
    <submittedName>
        <fullName evidence="1">Uncharacterized protein</fullName>
    </submittedName>
</protein>
<dbReference type="Proteomes" id="UP000193560">
    <property type="component" value="Unassembled WGS sequence"/>
</dbReference>